<dbReference type="RefSeq" id="WP_131802604.1">
    <property type="nucleotide sequence ID" value="NZ_FOZM01000006.1"/>
</dbReference>
<gene>
    <name evidence="2" type="ORF">SAMN05444714_3343</name>
</gene>
<reference evidence="2 3" key="1">
    <citation type="submission" date="2016-10" db="EMBL/GenBank/DDBJ databases">
        <authorList>
            <person name="de Groot N.N."/>
        </authorList>
    </citation>
    <scope>NUCLEOTIDE SEQUENCE [LARGE SCALE GENOMIC DNA]</scope>
    <source>
        <strain evidence="2 3">DSM 29433</strain>
    </source>
</reference>
<evidence type="ECO:0000313" key="2">
    <source>
        <dbReference type="EMBL" id="SFS22515.1"/>
    </source>
</evidence>
<name>A0A1I6N3F7_9RHOB</name>
<keyword evidence="3" id="KW-1185">Reference proteome</keyword>
<accession>A0A1I6N3F7</accession>
<dbReference type="OrthoDB" id="9757622at2"/>
<protein>
    <submittedName>
        <fullName evidence="2">Uncharacterized protein</fullName>
    </submittedName>
</protein>
<evidence type="ECO:0000256" key="1">
    <source>
        <dbReference type="SAM" id="MobiDB-lite"/>
    </source>
</evidence>
<organism evidence="2 3">
    <name type="scientific">Yoonia litorea</name>
    <dbReference type="NCBI Taxonomy" id="1123755"/>
    <lineage>
        <taxon>Bacteria</taxon>
        <taxon>Pseudomonadati</taxon>
        <taxon>Pseudomonadota</taxon>
        <taxon>Alphaproteobacteria</taxon>
        <taxon>Rhodobacterales</taxon>
        <taxon>Paracoccaceae</taxon>
        <taxon>Yoonia</taxon>
    </lineage>
</organism>
<dbReference type="Proteomes" id="UP000198926">
    <property type="component" value="Unassembled WGS sequence"/>
</dbReference>
<sequence length="5119" mass="525238">MSTLTKLRNLFARGSNASADDQLRLQSGFDTDPTEHELHREESFKVEALEPRILLSADPLTGELARLVEDSGRYDPAAEVAALVQQLDAIEAAPEAAPEAEDAGLTADDEIVWPEEWLDGEGEADTSDALVDATEVAIPAASQTGDEAATDEPFVSLQQTPEADPEPVFASSVNSLVGQADAKGHDAQAPPVQISETQQNNAETENTPNGVFGAAGDALVYSGPLGAAIGTEIRQSDAQAMLGFVISEWRTALGDDTLFSDLTIAIADLSDGVLGNITGAQIILDVNAAGQGWFLDTTPESDEEFTTLCGATLVGDIAGVDLLTVIRHEVGHAAGFDHDAGFALMNETLGQGERRGIPAVLPAAGDPVSGNLSTPNDGTLTDTVGTNAYFYVVRADGTVAVYNSANFNNGSEVVVTTSVVTAINASDPSAALTEVDTLVLPDVAAVVNLDDVNAGSVTFGANTITFTSIESIQFGNTDDRLVIDDAGFITGEIDQGDGTFEISVADVISILFDEGTVPTATLSISVTETTATKVSTTGGADVANAALDLLAITLEGASVFVGTGANGYFADGTGSVGVEISGAAFTLNIYADATGTWTNLDATLGNASLIGVSDVTATIYNAAVKIISEAAGFVIGGTAALVEVAASATLTVNNNVLIAGTVRLVLTDVTGVDDGTATVNGSLFAFTITSAKIFGGVDAVIDASVPATPTVTTTNATGFYAENIGATLAVLSTANGTFTGLTLSVGSGEIVGIPDTTASVGNFAVIYNDGVDWTQTPLAAAGLTLSGTVFEIETQATLTVNNNVLLAATFALSITTPAAGESLLTISVLNAFAFAGNGTVTATRNANGDVTALTVGDGAQGFVATGVTFEFASYSTATAGYAAIYLSAATVSPEGIDGLTLNLSDLLVRANFDNGAGAFDWAASTLTLTSVANIAAYDATERLDVQVTIDELNIDDALLLTGTITLTTAKGVLIDGVTGDLLYLSLSNLSVFAGQGATITGGVLNADDGQGFLAAGGSFAIGILTDITNPAAPVQYTGIKGALDTVTVKGLSAVTVELTGFAFDYNATTGTDKISWAAATDAPALSTITDQTTIAVTGSLLLAIETNFIATADFSLISKTQDVNDTSIALTGASVLIFELTEASVWAGTGFVLEGTTGDRSVNEANATGFTVQLATIEFVVVNEMTTGPPAPRSWSAVYGELGTVTPVGLPSDLTFTLKNVTFGMNNAAADGTKIDWTALDGAAAGQITDLPTNIATFDNLYGIAFGGSVEIAVSGSVLVAGTLSGRISDGVLNDGAAYTDDRAISVFTFTVSGGFLFAGVGGDFTRDADGAVTGVDVANATGLSATGVAIEIVTVTETLVPTNKWSAFDIQAATVTAAGLSSLAGVGIELFDFEASGNSTAILNGTNIDWTGVTDAAFSDLTRIKLLDAAVSLSIGGGIDLNVADSVLATGRFTLLALTKDLNDEVTPITGADILIFTLSDVEFFAGVGGAFAGSGSLTNGTKDSIDPAAGTGFYASGASLELVIVNDKTALQTYSAVALDVQTVSLIGLPDALQFQITDLFFGANNANAAVDPVKLDWTELVDELGADLPSTIATFDAGYGLEFAATLELIIDTDKVLVKGSLAGAIFNTDIDAGDVQITGADVFSFSVTNASLFAGSGGAFDAGTASGFADGGTGFTATNVSLELLTISGGTVTAGGATGDSWTAYRITVDQASPVGIDGITLKAYNFVVAGNSVTDAAVTVDLPSKIDWTLLSAELPGFAITDSAQGLTDAVVFEIGGAVEVDISGFVLGLGRFSLEINDYTNVTDDTLVIGDAQVLTISLSGISLFAGVGGTFNFDADSGRALSVNSTNGTGFVVNNASLDIVLLKDLDATIANIVTYTAVSVTADGVGLQGLPSSLVFDITDFSFNMNLPESGQNVAVNSQTRLNWATVKFGTTPEALPLPASIAALESGDSIAFGGNLRLEITGGVLIAGTLGGSIKSGTITDGTTSVTDADIFILKVTDTFIFAGVGGQFDEDADGKVTGITAGVGTGFFGSDVNVEIVSVSEPVPAVATTTPLVTRTAVNVYVGALGVRGLDIPNFDAKVFDFVVKGNFVSDTTEAKFDWDTDNAGSNIDTLIALDGTSLDLTDATSDGAIDILVGITIGGFIQLDLFGSVLAYGQFTISSSIQNVADGNRTIAGAQVLTVSVSDVNLFAGVGGQFTLDGDDKATAIDPDAGTGFRATGANLDLAIITQTVDNVLTTTVETRELLRWTAVAVEVEQVTLQNFPDALVIEVNDLAVKLNVAATPLVGPEIKLDWSSVSQVSGTMLADIDASIGVLFSGAMEIQIDTVVLLSGAFAGSVKNLAALDGGTANTAAMTDVSILTFSLRDVYLFAGTGGAFTRDGDGAVNGIANQGTGFKVENLALDLALVSETATSAGVDALTPARSWTALYATTSAIAPVGLPSGLEIAVTRLTIGFNGKDARNSEQLDWANIAETQNLTVSVLIAGTDLIVSGALTLNAFGFVSLSATFDLVSVSALTAELDSSLAGKEDATALLIGLTISDLFIGQPNGVGISVSSGSLALALLKTTPPTIGTGPTATVGPYAATTTPGATAIFGTLTGATINGLPEGLDFTITSVTVNLYQTTATSTVDAGTGAFVTNPFDWTSIEGPVDFVPTADAGLSFTFGETGSEITAVFDATSDRLNATGSLALNAFGFVIVNGGFTFAKDTVDVDVNSDGTFDTTLGDMNNAVLTRLSISAASPDSGTTPGLFIGLPDGPGISVETAEVVFASLKAADPLTDGRGYSTLKAEIAGASLTGIDPITVDLDALVLELNSAKNALVPTATVDVLDWGNSINLDPTAWASGDTGITGQDTFDAISADGDTPDGTLRPLIDSSINGFKVFADATIVVSEFVFITGKVAISQQNGIAAREVGSTAAFTTSVLSIGISDAVVFAGVGWADGDTLATTEGTGIGLTVDSLGLFIVKEVNAAKPVTELRKWTSLKASGGAELIGVDDVILKGDLDLVVNQAGAINNVAYKTLDFTFGGGDDGWTIQVGNSDPIVFDSVVAEIVVTGSVVIGIDQYVFISGEFSFRQSDEIYTVITDQVATSIFVNGLTLGASNVNIFVGTGYDLDLDFAAQDDLVGLKISNGLVGLALFKEVTSATDKTAKLNGQSFTALTASGDVELVGVEGLTLAAYNLQVLVNKGSGTAAIDFTKGDFDTNPFNLTAGTEQITFDMTTGLIQASGFVVIGIEQYVYLAGNISFAQGGTLTTSTSTKKFDVTKVTGSGISAFVGTGGPYWDVDLGDPADPQVVERADAGNATGVIVDNFSFTLALIGEVRDVAATATTPAQRVAVTNGLKYSALYATISSVEVVGVDGVVLAANNLELKVNTASGGLVPPATTPVPTGLDFTTVTGLDPGLQIFVVESFAGTLLELRAGNGAGNGAQIWINLDGTTPATADAADFVLQGDLLYEKTTSANGQVFTKIALTTMTVQIGDFAVTGDALMYLTATGLAGSFEVTVDLSTTAGGNAISVGGTIRLEISTRPTATNIGFDTTNDGDPDTFLDLPRGKFVRLTGEDLFLSVDLGNDDSEELRFSGSISVTQVSPLNNAAGPKKTIIAFTGVTGTFVDESNVIFDITEGAGVFIFYSDTANPTSTANGIAGLMELTLGLRAGAFETGATAQIRINTTSRTAINETVEIAGATYTITFTEANVRTIALIAAKLSFDPYFTIEGSVAQLSASQLQLANASATSGFVGRNISIFIGDRGVLDDDSDDIGLLITNTQLAVWEFGTGTTRSFAIYATGTVTVVGIEGLTIEGTVTVRINKSGQLIAPHTIQDIRLDNNDALPDLQVAAVAGQIEQVSADALTFGFGGTGTTNIVAITAGGEIGNPIDDVVFTRMPGGSIEVDIPQAAITVTPPDADSFGIEGAARFSFGGALGFQLQDMRVTGYTLFGETVELLRTTGFRPVTADIAAPLQNQIVSLADLNYIDVIYNDINRSATAANPSGMNLSSITDAGAEFVLTVRSLTAPSTPITLLVSGEGELVEGTSRPTFRYEILSKPLTLDQTVTVEVQFLANSWEDARGAQGAAKTVSFRLLATTPPTGGSFDLGNPQPIAYVASPFNGSGISVDQINAKGYIDITFLAEAGKELIGIDGDEIRILSQGGAINLDPALNGVGEKFTVVQISKTTYRFFVAAKPTTGTNPTAAATTQAIAPANPAFVAGEVVVEFIAGTWGNQKADGSERVVFGAETLATTFQGLTNQKVVFTNVFTVTAAPMAQSPSDTALKIGPITIDKPTFGLDKLAFKDGLLVLTLALGADTAAFSFGGGASGSGGSGTQTDNSGVSITLTNLLIKFDIAVDILGVISGEGFELSPTGKWSISADRLQAIVPNAFELDARLITIQYDPNADESSYDANRPTGAGQTLVRINTVEISFPSFGISGYLTQDNSGGETIPGLTVYDNGFRIGEGVLIYTPGASGNTATPTSGTSGDKIRLGSILEFDDFRIGVSNFSYISGNGVTFDGTIFVASGGAKFFPGKAINATVIDRLSAEPGEAPGVPNTEALRAGLTFTDGKVDGFIFELDTFVINIGPYLTIKGVDLRLDTSAADDEELISFAAIGAEVQVGSLRIGGEARQFAFLGDGTFVTKQGFGVFLSVGSVDGASFKWPSWLPIKITEIGILWPDIQEDPTDFILILSASIRGISGADGLQFEGAVNGIRIDVGLLLEGKFPVIGIDSLGVSVSGTLFGGSIDGALIGGIVRLDANGNQISTFDFTTPVADRLLFVGVEASFGVAGVSGFTIRFAFSELGPLGVLVSGSVPGGILLEPNSGLAINDFTGGVDFFKSLPDITDAADLAGPAFALPGTITVDQWLESVESQVVAQYKAVQANPSLGGFLAAFTAPMTIYGSAKVFSIYTSEKVFNGQVAIKISTDGKILVIGQLNFAADNLSLSARLYANLSKIAQGEGTILLLVKVPDQLDLLTVKGSLQFGFRDILGEETQFAVTYDSLDKPYQALSGITQGTVYGVGSFNNVGYIIVDFSEALGTLNTASITDLEAEIVLLNTTATLNTSIGAIETETAGQYQIWLSNLDASITNVEYGFVYQSWSFTDTTTNETVYSDRGKVSNPGDPI</sequence>
<dbReference type="EMBL" id="FOZM01000006">
    <property type="protein sequence ID" value="SFS22515.1"/>
    <property type="molecule type" value="Genomic_DNA"/>
</dbReference>
<proteinExistence type="predicted"/>
<evidence type="ECO:0000313" key="3">
    <source>
        <dbReference type="Proteomes" id="UP000198926"/>
    </source>
</evidence>
<feature type="region of interest" description="Disordered" evidence="1">
    <location>
        <begin position="181"/>
        <end position="205"/>
    </location>
</feature>
<dbReference type="InterPro" id="IPR053786">
    <property type="entry name" value="LEPRxLL_CS"/>
</dbReference>
<feature type="compositionally biased region" description="Polar residues" evidence="1">
    <location>
        <begin position="194"/>
        <end position="205"/>
    </location>
</feature>
<feature type="region of interest" description="Disordered" evidence="1">
    <location>
        <begin position="21"/>
        <end position="40"/>
    </location>
</feature>
<dbReference type="STRING" id="1123755.SAMN05444714_3343"/>
<feature type="non-terminal residue" evidence="2">
    <location>
        <position position="5119"/>
    </location>
</feature>
<dbReference type="NCBIfam" id="NF012209">
    <property type="entry name" value="LEPR-8K"/>
    <property type="match status" value="1"/>
</dbReference>